<name>A0A9N7VH72_PLEPL</name>
<organism evidence="2 3">
    <name type="scientific">Pleuronectes platessa</name>
    <name type="common">European plaice</name>
    <dbReference type="NCBI Taxonomy" id="8262"/>
    <lineage>
        <taxon>Eukaryota</taxon>
        <taxon>Metazoa</taxon>
        <taxon>Chordata</taxon>
        <taxon>Craniata</taxon>
        <taxon>Vertebrata</taxon>
        <taxon>Euteleostomi</taxon>
        <taxon>Actinopterygii</taxon>
        <taxon>Neopterygii</taxon>
        <taxon>Teleostei</taxon>
        <taxon>Neoteleostei</taxon>
        <taxon>Acanthomorphata</taxon>
        <taxon>Carangaria</taxon>
        <taxon>Pleuronectiformes</taxon>
        <taxon>Pleuronectoidei</taxon>
        <taxon>Pleuronectidae</taxon>
        <taxon>Pleuronectes</taxon>
    </lineage>
</organism>
<evidence type="ECO:0000313" key="2">
    <source>
        <dbReference type="EMBL" id="CAB1452722.1"/>
    </source>
</evidence>
<comment type="caution">
    <text evidence="2">The sequence shown here is derived from an EMBL/GenBank/DDBJ whole genome shotgun (WGS) entry which is preliminary data.</text>
</comment>
<protein>
    <submittedName>
        <fullName evidence="2">Uncharacterized protein</fullName>
    </submittedName>
</protein>
<keyword evidence="3" id="KW-1185">Reference proteome</keyword>
<dbReference type="AlphaFoldDB" id="A0A9N7VH72"/>
<proteinExistence type="predicted"/>
<accession>A0A9N7VH72</accession>
<reference evidence="2" key="1">
    <citation type="submission" date="2020-03" db="EMBL/GenBank/DDBJ databases">
        <authorList>
            <person name="Weist P."/>
        </authorList>
    </citation>
    <scope>NUCLEOTIDE SEQUENCE</scope>
</reference>
<dbReference type="Proteomes" id="UP001153269">
    <property type="component" value="Unassembled WGS sequence"/>
</dbReference>
<evidence type="ECO:0000256" key="1">
    <source>
        <dbReference type="SAM" id="MobiDB-lite"/>
    </source>
</evidence>
<evidence type="ECO:0000313" key="3">
    <source>
        <dbReference type="Proteomes" id="UP001153269"/>
    </source>
</evidence>
<feature type="compositionally biased region" description="Basic and acidic residues" evidence="1">
    <location>
        <begin position="83"/>
        <end position="94"/>
    </location>
</feature>
<gene>
    <name evidence="2" type="ORF">PLEPLA_LOCUS40472</name>
</gene>
<dbReference type="EMBL" id="CADEAL010004140">
    <property type="protein sequence ID" value="CAB1452722.1"/>
    <property type="molecule type" value="Genomic_DNA"/>
</dbReference>
<feature type="region of interest" description="Disordered" evidence="1">
    <location>
        <begin position="70"/>
        <end position="94"/>
    </location>
</feature>
<sequence>MPFYGPVHLSCNDRSPGISSMLLRLCWETQQTFLRPHLWMCHPGGAGLPVQPDWTAGASLLHESCLERLGAGGEEEDEDEEEGARRAGESGERGRCFINQVQPESPEQLCLETEAEKKAIPSPIRKPAVVELALGCLALRGAWAAQFSPVSCPQGINITVSQCGGNKSQFHANPSASNQPFQQPRHQMSAS</sequence>
<feature type="region of interest" description="Disordered" evidence="1">
    <location>
        <begin position="169"/>
        <end position="191"/>
    </location>
</feature>
<feature type="compositionally biased region" description="Acidic residues" evidence="1">
    <location>
        <begin position="73"/>
        <end position="82"/>
    </location>
</feature>